<comment type="similarity">
    <text evidence="2">Belongs to the prokaryotic Ku family.</text>
</comment>
<dbReference type="Proteomes" id="UP000481417">
    <property type="component" value="Unassembled WGS sequence"/>
</dbReference>
<keyword evidence="2" id="KW-0233">DNA recombination</keyword>
<dbReference type="InterPro" id="IPR009187">
    <property type="entry name" value="Prok_Ku"/>
</dbReference>
<dbReference type="SUPFAM" id="SSF100939">
    <property type="entry name" value="SPOC domain-like"/>
    <property type="match status" value="1"/>
</dbReference>
<proteinExistence type="inferred from homology"/>
<dbReference type="EMBL" id="WMBT01000008">
    <property type="protein sequence ID" value="MTE01288.1"/>
    <property type="molecule type" value="Genomic_DNA"/>
</dbReference>
<keyword evidence="2" id="KW-0227">DNA damage</keyword>
<dbReference type="RefSeq" id="WP_154765360.1">
    <property type="nucleotide sequence ID" value="NZ_WMBT01000008.1"/>
</dbReference>
<keyword evidence="1 2" id="KW-0238">DNA-binding</keyword>
<accession>A0A6L6HVF6</accession>
<dbReference type="Gene3D" id="2.40.290.10">
    <property type="match status" value="1"/>
</dbReference>
<dbReference type="CDD" id="cd00789">
    <property type="entry name" value="KU_like"/>
    <property type="match status" value="1"/>
</dbReference>
<dbReference type="InterPro" id="IPR016194">
    <property type="entry name" value="SPOC-like_C_dom_sf"/>
</dbReference>
<dbReference type="PANTHER" id="PTHR41251:SF1">
    <property type="entry name" value="NON-HOMOLOGOUS END JOINING PROTEIN KU"/>
    <property type="match status" value="1"/>
</dbReference>
<evidence type="ECO:0000259" key="3">
    <source>
        <dbReference type="SMART" id="SM00559"/>
    </source>
</evidence>
<keyword evidence="2" id="KW-0234">DNA repair</keyword>
<dbReference type="GO" id="GO:0006303">
    <property type="term" value="P:double-strand break repair via nonhomologous end joining"/>
    <property type="evidence" value="ECO:0007669"/>
    <property type="project" value="UniProtKB-UniRule"/>
</dbReference>
<dbReference type="AlphaFoldDB" id="A0A6L6HVF6"/>
<dbReference type="HAMAP" id="MF_01875">
    <property type="entry name" value="Prokaryotic_Ku"/>
    <property type="match status" value="1"/>
</dbReference>
<evidence type="ECO:0000313" key="4">
    <source>
        <dbReference type="EMBL" id="MTE01288.1"/>
    </source>
</evidence>
<dbReference type="NCBIfam" id="TIGR02772">
    <property type="entry name" value="Ku_bact"/>
    <property type="match status" value="1"/>
</dbReference>
<dbReference type="PIRSF" id="PIRSF006493">
    <property type="entry name" value="Prok_Ku"/>
    <property type="match status" value="1"/>
</dbReference>
<dbReference type="SMART" id="SM00559">
    <property type="entry name" value="Ku78"/>
    <property type="match status" value="1"/>
</dbReference>
<evidence type="ECO:0000256" key="2">
    <source>
        <dbReference type="HAMAP-Rule" id="MF_01875"/>
    </source>
</evidence>
<sequence>MAPRTFWKGYLKLSLVTCPVTLMPATTEGEKVRFHTLNARTGNRVVSQYVDSVTERPVRDEDEVKGYERGENDYVMLEDDEIEAVALESTRTIDIDMFVPDHSIGWVWYDRPHFLLPGDEVGQEAFAVIRDAMAATGTVGISRVVMYRRERAVMLKPCDKGIVLWTLRYGDEVREAGDYFDKVGAEKPEAKLMTLVRKLIDERSTQWDAHMVDDPVQARLLDIIAAKQKGRKKPARVRAPKVETPDNVIDIMTALKKSIQAEGQRGSR</sequence>
<dbReference type="InterPro" id="IPR006164">
    <property type="entry name" value="DNA_bd_Ku70/Ku80"/>
</dbReference>
<comment type="caution">
    <text evidence="4">The sequence shown here is derived from an EMBL/GenBank/DDBJ whole genome shotgun (WGS) entry which is preliminary data.</text>
</comment>
<comment type="subunit">
    <text evidence="2">Homodimer. Interacts with LigD.</text>
</comment>
<dbReference type="PANTHER" id="PTHR41251">
    <property type="entry name" value="NON-HOMOLOGOUS END JOINING PROTEIN KU"/>
    <property type="match status" value="1"/>
</dbReference>
<dbReference type="GO" id="GO:0006310">
    <property type="term" value="P:DNA recombination"/>
    <property type="evidence" value="ECO:0007669"/>
    <property type="project" value="UniProtKB-KW"/>
</dbReference>
<organism evidence="4 5">
    <name type="scientific">Paracoccus lichenicola</name>
    <dbReference type="NCBI Taxonomy" id="2665644"/>
    <lineage>
        <taxon>Bacteria</taxon>
        <taxon>Pseudomonadati</taxon>
        <taxon>Pseudomonadota</taxon>
        <taxon>Alphaproteobacteria</taxon>
        <taxon>Rhodobacterales</taxon>
        <taxon>Paracoccaceae</taxon>
        <taxon>Paracoccus</taxon>
    </lineage>
</organism>
<dbReference type="Pfam" id="PF02735">
    <property type="entry name" value="Ku"/>
    <property type="match status" value="1"/>
</dbReference>
<name>A0A6L6HVF6_9RHOB</name>
<keyword evidence="5" id="KW-1185">Reference proteome</keyword>
<reference evidence="4 5" key="1">
    <citation type="submission" date="2019-11" db="EMBL/GenBank/DDBJ databases">
        <authorList>
            <person name="Lang L."/>
        </authorList>
    </citation>
    <scope>NUCLEOTIDE SEQUENCE [LARGE SCALE GENOMIC DNA]</scope>
    <source>
        <strain evidence="4 5">YIM 132242</strain>
    </source>
</reference>
<feature type="domain" description="Ku" evidence="3">
    <location>
        <begin position="55"/>
        <end position="185"/>
    </location>
</feature>
<dbReference type="GO" id="GO:0003690">
    <property type="term" value="F:double-stranded DNA binding"/>
    <property type="evidence" value="ECO:0007669"/>
    <property type="project" value="UniProtKB-UniRule"/>
</dbReference>
<gene>
    <name evidence="2" type="primary">ku</name>
    <name evidence="4" type="ORF">GIY56_13440</name>
</gene>
<evidence type="ECO:0000313" key="5">
    <source>
        <dbReference type="Proteomes" id="UP000481417"/>
    </source>
</evidence>
<protein>
    <recommendedName>
        <fullName evidence="2">Non-homologous end joining protein Ku</fullName>
    </recommendedName>
</protein>
<comment type="function">
    <text evidence="2">With LigD forms a non-homologous end joining (NHEJ) DNA repair enzyme, which repairs dsDNA breaks with reduced fidelity. Binds linear dsDNA with 5'- and 3'- overhangs but not closed circular dsDNA nor ssDNA. Recruits and stimulates the ligase activity of LigD.</text>
</comment>
<evidence type="ECO:0000256" key="1">
    <source>
        <dbReference type="ARBA" id="ARBA00023125"/>
    </source>
</evidence>